<dbReference type="InterPro" id="IPR012908">
    <property type="entry name" value="PGAP1-ab_dom-like"/>
</dbReference>
<accession>A0AB34FYM4</accession>
<keyword evidence="5 12" id="KW-0813">Transport</keyword>
<dbReference type="EC" id="3.1.-.-" evidence="12"/>
<keyword evidence="7 12" id="KW-0378">Hydrolase</keyword>
<evidence type="ECO:0000256" key="12">
    <source>
        <dbReference type="RuleBase" id="RU365011"/>
    </source>
</evidence>
<evidence type="ECO:0000313" key="17">
    <source>
        <dbReference type="Proteomes" id="UP001163105"/>
    </source>
</evidence>
<keyword evidence="10 12" id="KW-1133">Transmembrane helix</keyword>
<keyword evidence="11 12" id="KW-0472">Membrane</keyword>
<dbReference type="GO" id="GO:0006888">
    <property type="term" value="P:endoplasmic reticulum to Golgi vesicle-mediated transport"/>
    <property type="evidence" value="ECO:0007669"/>
    <property type="project" value="TreeGrafter"/>
</dbReference>
<comment type="subcellular location">
    <subcellularLocation>
        <location evidence="2">Endoplasmic reticulum membrane</location>
        <topology evidence="2">Multi-pass membrane protein</topology>
    </subcellularLocation>
</comment>
<keyword evidence="9 12" id="KW-0653">Protein transport</keyword>
<organism evidence="16 17">
    <name type="scientific">Purpureocillium lavendulum</name>
    <dbReference type="NCBI Taxonomy" id="1247861"/>
    <lineage>
        <taxon>Eukaryota</taxon>
        <taxon>Fungi</taxon>
        <taxon>Dikarya</taxon>
        <taxon>Ascomycota</taxon>
        <taxon>Pezizomycotina</taxon>
        <taxon>Sordariomycetes</taxon>
        <taxon>Hypocreomycetidae</taxon>
        <taxon>Hypocreales</taxon>
        <taxon>Ophiocordycipitaceae</taxon>
        <taxon>Purpureocillium</taxon>
    </lineage>
</organism>
<proteinExistence type="inferred from homology"/>
<comment type="caution">
    <text evidence="16">The sequence shown here is derived from an EMBL/GenBank/DDBJ whole genome shotgun (WGS) entry which is preliminary data.</text>
</comment>
<dbReference type="Gene3D" id="3.40.50.1820">
    <property type="entry name" value="alpha/beta hydrolase"/>
    <property type="match status" value="1"/>
</dbReference>
<comment type="function">
    <text evidence="1 12">Involved in inositol deacylation of GPI-anchored proteins which plays important roles in the quality control and ER-associated degradation of GPI-anchored proteins.</text>
</comment>
<name>A0AB34FYM4_9HYPO</name>
<dbReference type="EMBL" id="JAQHRD010000002">
    <property type="protein sequence ID" value="KAJ6444217.1"/>
    <property type="molecule type" value="Genomic_DNA"/>
</dbReference>
<evidence type="ECO:0000256" key="3">
    <source>
        <dbReference type="ARBA" id="ARBA00006931"/>
    </source>
</evidence>
<evidence type="ECO:0000313" key="16">
    <source>
        <dbReference type="EMBL" id="KAJ6444217.1"/>
    </source>
</evidence>
<feature type="transmembrane region" description="Helical" evidence="12">
    <location>
        <begin position="1033"/>
        <end position="1053"/>
    </location>
</feature>
<evidence type="ECO:0000259" key="15">
    <source>
        <dbReference type="Pfam" id="PF25140"/>
    </source>
</evidence>
<dbReference type="GO" id="GO:0050185">
    <property type="term" value="F:phosphatidylinositol deacylase activity"/>
    <property type="evidence" value="ECO:0007669"/>
    <property type="project" value="TreeGrafter"/>
</dbReference>
<dbReference type="PANTHER" id="PTHR15495:SF7">
    <property type="entry name" value="GPI INOSITOL-DEACYLASE"/>
    <property type="match status" value="1"/>
</dbReference>
<dbReference type="Pfam" id="PF07819">
    <property type="entry name" value="PGAP1"/>
    <property type="match status" value="1"/>
</dbReference>
<dbReference type="GO" id="GO:0006505">
    <property type="term" value="P:GPI anchor metabolic process"/>
    <property type="evidence" value="ECO:0007669"/>
    <property type="project" value="TreeGrafter"/>
</dbReference>
<dbReference type="InterPro" id="IPR039529">
    <property type="entry name" value="PGAP1/BST1"/>
</dbReference>
<feature type="domain" description="GPI inositol-deacylase PGAP1-like alpha/beta" evidence="14">
    <location>
        <begin position="188"/>
        <end position="431"/>
    </location>
</feature>
<keyword evidence="17" id="KW-1185">Reference proteome</keyword>
<evidence type="ECO:0000256" key="10">
    <source>
        <dbReference type="ARBA" id="ARBA00022989"/>
    </source>
</evidence>
<dbReference type="GO" id="GO:0005789">
    <property type="term" value="C:endoplasmic reticulum membrane"/>
    <property type="evidence" value="ECO:0007669"/>
    <property type="project" value="UniProtKB-SubCell"/>
</dbReference>
<keyword evidence="8 12" id="KW-0256">Endoplasmic reticulum</keyword>
<dbReference type="InterPro" id="IPR056824">
    <property type="entry name" value="PGAP1_TMD"/>
</dbReference>
<dbReference type="FunFam" id="3.40.50.1820:FF:000056">
    <property type="entry name" value="GPI inositol-deacylase"/>
    <property type="match status" value="1"/>
</dbReference>
<reference evidence="16" key="1">
    <citation type="submission" date="2023-01" db="EMBL/GenBank/DDBJ databases">
        <title>The growth and conidiation of Purpureocillium lavendulum are regulated by nitrogen source and histone H3K14 acetylation.</title>
        <authorList>
            <person name="Tang P."/>
            <person name="Han J."/>
            <person name="Zhang C."/>
            <person name="Tang P."/>
            <person name="Qi F."/>
            <person name="Zhang K."/>
            <person name="Liang L."/>
        </authorList>
    </citation>
    <scope>NUCLEOTIDE SEQUENCE</scope>
    <source>
        <strain evidence="16">YMF1.00683</strain>
    </source>
</reference>
<gene>
    <name evidence="16" type="primary">PGAP1</name>
    <name evidence="16" type="ORF">O9K51_02611</name>
</gene>
<dbReference type="Pfam" id="PF25141">
    <property type="entry name" value="PGAP1_2nd"/>
    <property type="match status" value="1"/>
</dbReference>
<evidence type="ECO:0000259" key="14">
    <source>
        <dbReference type="Pfam" id="PF07819"/>
    </source>
</evidence>
<evidence type="ECO:0000256" key="7">
    <source>
        <dbReference type="ARBA" id="ARBA00022801"/>
    </source>
</evidence>
<feature type="transmembrane region" description="Helical" evidence="12">
    <location>
        <begin position="114"/>
        <end position="137"/>
    </location>
</feature>
<feature type="domain" description="GPI inositol-deacylase transmembrane" evidence="15">
    <location>
        <begin position="787"/>
        <end position="1110"/>
    </location>
</feature>
<dbReference type="GO" id="GO:0015031">
    <property type="term" value="P:protein transport"/>
    <property type="evidence" value="ECO:0007669"/>
    <property type="project" value="UniProtKB-KW"/>
</dbReference>
<feature type="compositionally biased region" description="Basic and acidic residues" evidence="13">
    <location>
        <begin position="20"/>
        <end position="34"/>
    </location>
</feature>
<keyword evidence="6 12" id="KW-0812">Transmembrane</keyword>
<dbReference type="PANTHER" id="PTHR15495">
    <property type="entry name" value="NEGATIVE REGULATOR OF VESICLE FORMATION-RELATED"/>
    <property type="match status" value="1"/>
</dbReference>
<evidence type="ECO:0000256" key="1">
    <source>
        <dbReference type="ARBA" id="ARBA00003496"/>
    </source>
</evidence>
<feature type="region of interest" description="Disordered" evidence="13">
    <location>
        <begin position="1"/>
        <end position="79"/>
    </location>
</feature>
<evidence type="ECO:0000256" key="11">
    <source>
        <dbReference type="ARBA" id="ARBA00023136"/>
    </source>
</evidence>
<feature type="compositionally biased region" description="Polar residues" evidence="13">
    <location>
        <begin position="1"/>
        <end position="10"/>
    </location>
</feature>
<dbReference type="SUPFAM" id="SSF53474">
    <property type="entry name" value="alpha/beta-Hydrolases"/>
    <property type="match status" value="1"/>
</dbReference>
<dbReference type="InterPro" id="IPR029058">
    <property type="entry name" value="AB_hydrolase_fold"/>
</dbReference>
<feature type="transmembrane region" description="Helical" evidence="12">
    <location>
        <begin position="955"/>
        <end position="980"/>
    </location>
</feature>
<feature type="transmembrane region" description="Helical" evidence="12">
    <location>
        <begin position="884"/>
        <end position="905"/>
    </location>
</feature>
<evidence type="ECO:0000256" key="13">
    <source>
        <dbReference type="SAM" id="MobiDB-lite"/>
    </source>
</evidence>
<sequence length="1139" mass="125239">MPNRPPSSTDDGGESSYYREASDADRSRDDDSHASRASRKPSPAGLKSRPSSARSRRQSSVDWMHPNGHDGASSGRRMMTSATLSQAALAMGKLAPPSAAVASRLRPRRSPWSMSLLVLMAATLGIAVLSAILRSLVSHHVEPKGCRMSYMRPSYIHYSDFDTEHTRFATKYSLYLYREQGIDDGSKLRGIPVLFIPGNAGSYKQVRPIAAEAANHFHDILQQDGISLRSGVRGLDFFTVDFNEDITAFHGQTLLDQAEYLNEAIRYILALYSDPQRSERDSNLPDPSSVIVLGHSMGGVVARAMLVQPNYQANSINTIITMSAPHARPPVTFDGQIVQIYEEINDYWRHAYAQKWANDNPLWHVTLVSIAGGSLDTVVPSDYASLESLVPDTHGFTVFTTGIPTVWTSMDHQAILWCDQFRRVVARALYDIVDVGRASQTKPRADRMRLLKKRLLPGIEPANERALSAREATTLLTLDADTSRIVPAGSRLVVRNLGTGAKRMAHLFPIPPQGSPGLKRFTLLTNAALHDAESNASLDVLLCSVFAFQPSSGGPQFSRHVDLSGGSSATTKLACNNAALDSTLLPASTSSTEHPFFLDHEQQMQPFSYLQYGLEHLADHQFIAVVEQTLAPHHEFVMAEFTDQEDFRRTQDMSLTQLLTLGMSLTLPGDRPIVVDVIIPAAASALLAFQLQVDQPSCSGPKSLHAPLVRQYLEKPYESKYFVNVRHAPISFHGEAPYMPAPLQATDVTGLGFQFWSDPSCGSPLHISLKVDAWGSLGKLYMRYRTVFAAFPLLVVTMVLRKQFRVYDETGIFISFAEGLDLSLRRSIPLLLLSLTLLSVSLGRSTSTFGVGFAFGHGGPRRSLMPAFRRNELLIGTEDPAFCLLVPVIGVVCVGVCAVVHYLVLALTRTLGLAYGLLSSGAVISANGSDHPRRTASPAAVSSTSTPRRRMISTAILLFLVSTFIPYQFAYLVACLVQLFTTARAFRHATIANSAADSNYHHYAHSVLLLMMWVLPINLPILAVWIRNLAVHWLTPFSSHHNVLSIMPFILLVENLTTGRMVPRVPSWLRHITSILLFGTALCAAIYGVSHAYILHYLVNVVAVWLVVLHSTSDSWSLTNLGSMFEESTNGDEKEAKTP</sequence>
<evidence type="ECO:0000256" key="8">
    <source>
        <dbReference type="ARBA" id="ARBA00022824"/>
    </source>
</evidence>
<feature type="transmembrane region" description="Helical" evidence="12">
    <location>
        <begin position="1094"/>
        <end position="1112"/>
    </location>
</feature>
<evidence type="ECO:0000256" key="4">
    <source>
        <dbReference type="ARBA" id="ARBA00015856"/>
    </source>
</evidence>
<comment type="similarity">
    <text evidence="3 12">Belongs to the GPI inositol-deacylase family.</text>
</comment>
<evidence type="ECO:0000256" key="2">
    <source>
        <dbReference type="ARBA" id="ARBA00004477"/>
    </source>
</evidence>
<protein>
    <recommendedName>
        <fullName evidence="4 12">GPI inositol-deacylase</fullName>
        <ecNumber evidence="12">3.1.-.-</ecNumber>
    </recommendedName>
</protein>
<evidence type="ECO:0000256" key="5">
    <source>
        <dbReference type="ARBA" id="ARBA00022448"/>
    </source>
</evidence>
<feature type="transmembrane region" description="Helical" evidence="12">
    <location>
        <begin position="1068"/>
        <end position="1087"/>
    </location>
</feature>
<dbReference type="Proteomes" id="UP001163105">
    <property type="component" value="Unassembled WGS sequence"/>
</dbReference>
<feature type="transmembrane region" description="Helical" evidence="12">
    <location>
        <begin position="1000"/>
        <end position="1026"/>
    </location>
</feature>
<evidence type="ECO:0000256" key="9">
    <source>
        <dbReference type="ARBA" id="ARBA00022927"/>
    </source>
</evidence>
<evidence type="ECO:0000256" key="6">
    <source>
        <dbReference type="ARBA" id="ARBA00022692"/>
    </source>
</evidence>
<dbReference type="Pfam" id="PF25140">
    <property type="entry name" value="PGAP1_TMD"/>
    <property type="match status" value="1"/>
</dbReference>
<dbReference type="AlphaFoldDB" id="A0AB34FYM4"/>